<organism evidence="1 2">
    <name type="scientific">Acinetobacter genomosp. 33YU</name>
    <dbReference type="NCBI Taxonomy" id="1675530"/>
    <lineage>
        <taxon>Bacteria</taxon>
        <taxon>Pseudomonadati</taxon>
        <taxon>Pseudomonadota</taxon>
        <taxon>Gammaproteobacteria</taxon>
        <taxon>Moraxellales</taxon>
        <taxon>Moraxellaceae</taxon>
        <taxon>Acinetobacter</taxon>
    </lineage>
</organism>
<sequence length="106" mass="12295">MKFKILLISFIATGCYANENTDDPDICNIVKKVAYNVMEARQKKVPAQELQQIADSLTDQKAKQFYQDLINSAYAAKVFKTSFFKRKAIEDFQTGWYQECLKRNPQ</sequence>
<accession>A0A1V2UQF0</accession>
<gene>
    <name evidence="1" type="ORF">AC058_18485</name>
</gene>
<proteinExistence type="predicted"/>
<evidence type="ECO:0000313" key="2">
    <source>
        <dbReference type="Proteomes" id="UP000189376"/>
    </source>
</evidence>
<reference evidence="1 2" key="1">
    <citation type="submission" date="2015-07" db="EMBL/GenBank/DDBJ databases">
        <title>Acinetobacter yuneri, a novel member of Acinetobacter calcoaceticus-Acinetobacter baumannii complex isolated from clinical specimen.</title>
        <authorList>
            <person name="Yu Y."/>
        </authorList>
    </citation>
    <scope>NUCLEOTIDE SEQUENCE [LARGE SCALE GENOMIC DNA]</scope>
    <source>
        <strain evidence="1 2">A362</strain>
    </source>
</reference>
<comment type="caution">
    <text evidence="1">The sequence shown here is derived from an EMBL/GenBank/DDBJ whole genome shotgun (WGS) entry which is preliminary data.</text>
</comment>
<dbReference type="AlphaFoldDB" id="A0A1V2UQF0"/>
<dbReference type="PROSITE" id="PS51257">
    <property type="entry name" value="PROKAR_LIPOPROTEIN"/>
    <property type="match status" value="1"/>
</dbReference>
<name>A0A1V2UQF0_9GAMM</name>
<evidence type="ECO:0000313" key="1">
    <source>
        <dbReference type="EMBL" id="ONN51843.1"/>
    </source>
</evidence>
<keyword evidence="2" id="KW-1185">Reference proteome</keyword>
<protein>
    <submittedName>
        <fullName evidence="1">Uncharacterized protein</fullName>
    </submittedName>
</protein>
<dbReference type="RefSeq" id="WP_143221142.1">
    <property type="nucleotide sequence ID" value="NZ_LFZS01000026.1"/>
</dbReference>
<dbReference type="EMBL" id="LFZS01000026">
    <property type="protein sequence ID" value="ONN51843.1"/>
    <property type="molecule type" value="Genomic_DNA"/>
</dbReference>
<dbReference type="Proteomes" id="UP000189376">
    <property type="component" value="Unassembled WGS sequence"/>
</dbReference>